<dbReference type="GO" id="GO:0005524">
    <property type="term" value="F:ATP binding"/>
    <property type="evidence" value="ECO:0007669"/>
    <property type="project" value="UniProtKB-KW"/>
</dbReference>
<name>A0A1G6ZY14_9BACT</name>
<dbReference type="STRING" id="57664.SAMN05661003_103181"/>
<dbReference type="Pfam" id="PF12531">
    <property type="entry name" value="DUF3731"/>
    <property type="match status" value="1"/>
</dbReference>
<dbReference type="SUPFAM" id="SSF53067">
    <property type="entry name" value="Actin-like ATPase domain"/>
    <property type="match status" value="2"/>
</dbReference>
<dbReference type="EMBL" id="FNAQ01000003">
    <property type="protein sequence ID" value="SDE07381.1"/>
    <property type="molecule type" value="Genomic_DNA"/>
</dbReference>
<dbReference type="InterPro" id="IPR013126">
    <property type="entry name" value="Hsp_70_fam"/>
</dbReference>
<evidence type="ECO:0000256" key="2">
    <source>
        <dbReference type="ARBA" id="ARBA00022840"/>
    </source>
</evidence>
<dbReference type="PANTHER" id="PTHR42749">
    <property type="entry name" value="CELL SHAPE-DETERMINING PROTEIN MREB"/>
    <property type="match status" value="1"/>
</dbReference>
<reference evidence="4" key="1">
    <citation type="submission" date="2016-10" db="EMBL/GenBank/DDBJ databases">
        <authorList>
            <person name="Varghese N."/>
            <person name="Submissions S."/>
        </authorList>
    </citation>
    <scope>NUCLEOTIDE SEQUENCE [LARGE SCALE GENOMIC DNA]</scope>
    <source>
        <strain evidence="4">DSM 8987</strain>
    </source>
</reference>
<keyword evidence="4" id="KW-1185">Reference proteome</keyword>
<organism evidence="3 4">
    <name type="scientific">Desulfuromonas thiophila</name>
    <dbReference type="NCBI Taxonomy" id="57664"/>
    <lineage>
        <taxon>Bacteria</taxon>
        <taxon>Pseudomonadati</taxon>
        <taxon>Thermodesulfobacteriota</taxon>
        <taxon>Desulfuromonadia</taxon>
        <taxon>Desulfuromonadales</taxon>
        <taxon>Desulfuromonadaceae</taxon>
        <taxon>Desulfuromonas</taxon>
    </lineage>
</organism>
<dbReference type="PANTHER" id="PTHR42749:SF1">
    <property type="entry name" value="CELL SHAPE-DETERMINING PROTEIN MREB"/>
    <property type="match status" value="1"/>
</dbReference>
<keyword evidence="1" id="KW-0547">Nucleotide-binding</keyword>
<accession>A0A1G6ZY14</accession>
<dbReference type="OrthoDB" id="580874at2"/>
<sequence length="928" mass="102851">MTSTARPRFCIGIDLGTTNTALAYVDRQQPRQGSQLLLLPQWDSAASIRQLNSLPSFAYLPEQPPRAGENQLPASDSPWLVGTLARQQMSLHPGRVIHSAKSWLCHSGVDRNRALLPWQSSDIGENQRLSPVQASALYLDWLRRCWNQQLTTATPEAAFEQQQIVLTVPASFDAAAQQLTLQAAALAGYPLERLSLLEEPQAAFYHWLGQETHLAQLRDLLLQRDGAALQVLVCDIGGGTTDLSLFRVASDPQQAGGLRFERLAVSEHLLLGGDNIDLTLAHLLEQRLTGGGQRLRLKQWHQLLSQARELKERLLDASGEEAQRSYPVTLSGSGANLFASTQSCRIAASELQQLILDGFFPLCDADARPQQQAALLQEWGLPYAQDSAVSRHLAGFIAGQRVDALLFNGGTLVPASIRQRLHQLLSRWQPETATVVLENRSLSLAVAQGAARYSWILGEQPTSGARIGGGYAHALYLEVLGGARKKDRSLVCILPKGLEAGRTLQLREPAFDLLVNQPVRFQCCYAPRRTSDRAGTLLPWNADEFRPLPPLQTLIQLPPGAAKPANNRLPVHLEVSLNELGLLQIACVANDGSGRWRLDFNLRQDASGSPAPTGRRIEADPAVSQALPLIRSLFAKKKDPALPEVAPKQLVKALERLLGPREDWNSATLRRLWPELAEGMSRKARSIDHEQAWLYLAGFVLRPGYGVELDSARIEQLWRLQQLGLAFGKEKRIENQAWLLWRRVAGGLNAGRQQQLYAALADSLANQAEPAAEMVYLAGALEQLPPGTKTELVRLFGRQLLRDRTRHHAPYFWALGRLLARLPLYAGPETVVHPQQVEQFFRRVASLDWRQPPWQGFPALFAQAARHTEQRDMDISAPLRAELLDKMRASGASRHQLTVVERLVPLDDNDRTLQFGEALPTGLILVRS</sequence>
<evidence type="ECO:0000256" key="1">
    <source>
        <dbReference type="ARBA" id="ARBA00022741"/>
    </source>
</evidence>
<dbReference type="GO" id="GO:0140662">
    <property type="term" value="F:ATP-dependent protein folding chaperone"/>
    <property type="evidence" value="ECO:0007669"/>
    <property type="project" value="InterPro"/>
</dbReference>
<evidence type="ECO:0000313" key="3">
    <source>
        <dbReference type="EMBL" id="SDE07381.1"/>
    </source>
</evidence>
<protein>
    <submittedName>
        <fullName evidence="3">Hsp70 protein</fullName>
    </submittedName>
</protein>
<dbReference type="Pfam" id="PF00012">
    <property type="entry name" value="HSP70"/>
    <property type="match status" value="1"/>
</dbReference>
<dbReference type="Proteomes" id="UP000243205">
    <property type="component" value="Unassembled WGS sequence"/>
</dbReference>
<dbReference type="Gene3D" id="3.30.420.40">
    <property type="match status" value="2"/>
</dbReference>
<proteinExistence type="predicted"/>
<dbReference type="CDD" id="cd10170">
    <property type="entry name" value="ASKHA_NBD_HSP70"/>
    <property type="match status" value="1"/>
</dbReference>
<dbReference type="AlphaFoldDB" id="A0A1G6ZY14"/>
<evidence type="ECO:0000313" key="4">
    <source>
        <dbReference type="Proteomes" id="UP000243205"/>
    </source>
</evidence>
<keyword evidence="2" id="KW-0067">ATP-binding</keyword>
<dbReference type="RefSeq" id="WP_092076801.1">
    <property type="nucleotide sequence ID" value="NZ_FNAQ01000003.1"/>
</dbReference>
<dbReference type="InterPro" id="IPR021030">
    <property type="entry name" value="DUF3731"/>
</dbReference>
<dbReference type="InterPro" id="IPR043129">
    <property type="entry name" value="ATPase_NBD"/>
</dbReference>
<gene>
    <name evidence="3" type="ORF">SAMN05661003_103181</name>
</gene>